<dbReference type="AlphaFoldDB" id="A0A2T2X0U9"/>
<evidence type="ECO:0000256" key="2">
    <source>
        <dbReference type="SAM" id="SignalP"/>
    </source>
</evidence>
<dbReference type="GO" id="GO:0043448">
    <property type="term" value="P:alkane catabolic process"/>
    <property type="evidence" value="ECO:0007669"/>
    <property type="project" value="TreeGrafter"/>
</dbReference>
<reference evidence="3 4" key="1">
    <citation type="journal article" date="2014" name="BMC Genomics">
        <title>Comparison of environmental and isolate Sulfobacillus genomes reveals diverse carbon, sulfur, nitrogen, and hydrogen metabolisms.</title>
        <authorList>
            <person name="Justice N.B."/>
            <person name="Norman A."/>
            <person name="Brown C.T."/>
            <person name="Singh A."/>
            <person name="Thomas B.C."/>
            <person name="Banfield J.F."/>
        </authorList>
    </citation>
    <scope>NUCLEOTIDE SEQUENCE [LARGE SCALE GENOMIC DNA]</scope>
    <source>
        <strain evidence="3">AMDSBA4</strain>
    </source>
</reference>
<evidence type="ECO:0008006" key="5">
    <source>
        <dbReference type="Google" id="ProtNLM"/>
    </source>
</evidence>
<dbReference type="InterPro" id="IPR005297">
    <property type="entry name" value="Lipoprotein_repeat"/>
</dbReference>
<evidence type="ECO:0000256" key="1">
    <source>
        <dbReference type="SAM" id="MobiDB-lite"/>
    </source>
</evidence>
<organism evidence="3 4">
    <name type="scientific">Sulfobacillus benefaciens</name>
    <dbReference type="NCBI Taxonomy" id="453960"/>
    <lineage>
        <taxon>Bacteria</taxon>
        <taxon>Bacillati</taxon>
        <taxon>Bacillota</taxon>
        <taxon>Clostridia</taxon>
        <taxon>Eubacteriales</taxon>
        <taxon>Clostridiales Family XVII. Incertae Sedis</taxon>
        <taxon>Sulfobacillus</taxon>
    </lineage>
</organism>
<feature type="region of interest" description="Disordered" evidence="1">
    <location>
        <begin position="27"/>
        <end position="51"/>
    </location>
</feature>
<evidence type="ECO:0000313" key="4">
    <source>
        <dbReference type="Proteomes" id="UP000242972"/>
    </source>
</evidence>
<accession>A0A2T2X0U9</accession>
<dbReference type="PANTHER" id="PTHR39335">
    <property type="entry name" value="BLL4220 PROTEIN"/>
    <property type="match status" value="1"/>
</dbReference>
<dbReference type="EMBL" id="PXYW01000100">
    <property type="protein sequence ID" value="PSR28111.1"/>
    <property type="molecule type" value="Genomic_DNA"/>
</dbReference>
<feature type="chain" id="PRO_5015394576" description="Lipoprotein" evidence="2">
    <location>
        <begin position="29"/>
        <end position="183"/>
    </location>
</feature>
<dbReference type="Proteomes" id="UP000242972">
    <property type="component" value="Unassembled WGS sequence"/>
</dbReference>
<comment type="caution">
    <text evidence="3">The sequence shown here is derived from an EMBL/GenBank/DDBJ whole genome shotgun (WGS) entry which is preliminary data.</text>
</comment>
<dbReference type="Pfam" id="PF03640">
    <property type="entry name" value="Lipoprotein_15"/>
    <property type="match status" value="2"/>
</dbReference>
<evidence type="ECO:0000313" key="3">
    <source>
        <dbReference type="EMBL" id="PSR28111.1"/>
    </source>
</evidence>
<dbReference type="PANTHER" id="PTHR39335:SF1">
    <property type="entry name" value="BLL4220 PROTEIN"/>
    <property type="match status" value="1"/>
</dbReference>
<sequence>MILSKGWMRWSLAVGAAALLAGCGTTQATSPPTSTSSTGTSVQPSTSSNTALTVTTNSATVSGKSETVLATSNGMTLYYFTGDTPTTSNCTGSCSQIWPALTVSGTSVTGTSNLPGSLTVVKDGNGHQVAYQGHLLYTYSGDSAPHQANGEGIEGKWFVATPQLTTATSTTSSSSSSSNYGGY</sequence>
<dbReference type="PROSITE" id="PS51257">
    <property type="entry name" value="PROKAR_LIPOPROTEIN"/>
    <property type="match status" value="1"/>
</dbReference>
<name>A0A2T2X0U9_9FIRM</name>
<gene>
    <name evidence="3" type="ORF">C7B46_19130</name>
</gene>
<feature type="compositionally biased region" description="Low complexity" evidence="1">
    <location>
        <begin position="27"/>
        <end position="48"/>
    </location>
</feature>
<feature type="signal peptide" evidence="2">
    <location>
        <begin position="1"/>
        <end position="28"/>
    </location>
</feature>
<protein>
    <recommendedName>
        <fullName evidence="5">Lipoprotein</fullName>
    </recommendedName>
</protein>
<proteinExistence type="predicted"/>
<keyword evidence="2" id="KW-0732">Signal</keyword>